<evidence type="ECO:0000256" key="2">
    <source>
        <dbReference type="ARBA" id="ARBA00022884"/>
    </source>
</evidence>
<dbReference type="Proteomes" id="UP000316759">
    <property type="component" value="Unassembled WGS sequence"/>
</dbReference>
<dbReference type="SMART" id="SM00360">
    <property type="entry name" value="RRM"/>
    <property type="match status" value="2"/>
</dbReference>
<dbReference type="InterPro" id="IPR034217">
    <property type="entry name" value="SART3_RRM1"/>
</dbReference>
<dbReference type="PROSITE" id="PS50102">
    <property type="entry name" value="RRM"/>
    <property type="match status" value="2"/>
</dbReference>
<reference evidence="6 7" key="1">
    <citation type="submission" date="2019-04" db="EMBL/GenBank/DDBJ databases">
        <title>Annotation for the trematode Fasciola gigantica.</title>
        <authorList>
            <person name="Choi Y.-J."/>
        </authorList>
    </citation>
    <scope>NUCLEOTIDE SEQUENCE [LARGE SCALE GENOMIC DNA]</scope>
    <source>
        <strain evidence="6">Uganda_cow_1</strain>
    </source>
</reference>
<dbReference type="CDD" id="cd12391">
    <property type="entry name" value="RRM1_SART3"/>
    <property type="match status" value="1"/>
</dbReference>
<dbReference type="InterPro" id="IPR035979">
    <property type="entry name" value="RBD_domain_sf"/>
</dbReference>
<proteinExistence type="predicted"/>
<sequence>MEPYQALSLAICWNRSNSISKLRLRCPVSHLINQIQLSNLRNTFDRASSELIQQFENKSDPEASLPRYRALIEAKFVGDVGAARSIWSLLMQSPGRGSQSKFWLAYLEFERDWGDVKHFLKICRMAVNSINEPTDTVYSSILRLSAEIGLPSEQYHELESRIRLRQRQLEQRRRATSDLVEPANSQTQTGVKPTQAPAPTTDGVKSKNRQKPTAAELSGKKRGPAPSSDSVPAKKTRTESSKPSQTATKTSTSSDATPPVHGERVPHDPARENRTVFVSNLDFSIDESQLRAKFESCGVLTSVRLVRDYAGRSKGFAYVEFDDEKAVPVALALDRQSVFGTESRATTDDVQGPDTKQAPLFFRPMFVSRCDPTRAKTDGAFRYQAGRAEPQKLFVRNLDKNVTKDALQTLFGQHGTVVDVRLATYRNGTPKGHAYVEFATANEASRALIATDGLLVGSKEIAVAISNPPVRNQSQSKSGSATLSDMTSTHSGTTDSIGQPHFAVPIAPTSKP</sequence>
<organism evidence="6 7">
    <name type="scientific">Fasciola gigantica</name>
    <name type="common">Giant liver fluke</name>
    <dbReference type="NCBI Taxonomy" id="46835"/>
    <lineage>
        <taxon>Eukaryota</taxon>
        <taxon>Metazoa</taxon>
        <taxon>Spiralia</taxon>
        <taxon>Lophotrochozoa</taxon>
        <taxon>Platyhelminthes</taxon>
        <taxon>Trematoda</taxon>
        <taxon>Digenea</taxon>
        <taxon>Plagiorchiida</taxon>
        <taxon>Echinostomata</taxon>
        <taxon>Echinostomatoidea</taxon>
        <taxon>Fasciolidae</taxon>
        <taxon>Fasciola</taxon>
    </lineage>
</organism>
<dbReference type="Gene3D" id="3.30.70.330">
    <property type="match status" value="2"/>
</dbReference>
<gene>
    <name evidence="6" type="ORF">FGIG_11361</name>
</gene>
<keyword evidence="2 3" id="KW-0694">RNA-binding</keyword>
<evidence type="ECO:0000256" key="4">
    <source>
        <dbReference type="SAM" id="MobiDB-lite"/>
    </source>
</evidence>
<accession>A0A504Z0V7</accession>
<keyword evidence="7" id="KW-1185">Reference proteome</keyword>
<dbReference type="Gene3D" id="1.25.40.10">
    <property type="entry name" value="Tetratricopeptide repeat domain"/>
    <property type="match status" value="1"/>
</dbReference>
<feature type="domain" description="RRM" evidence="5">
    <location>
        <begin position="391"/>
        <end position="468"/>
    </location>
</feature>
<evidence type="ECO:0000259" key="5">
    <source>
        <dbReference type="PROSITE" id="PS50102"/>
    </source>
</evidence>
<feature type="region of interest" description="Disordered" evidence="4">
    <location>
        <begin position="467"/>
        <end position="512"/>
    </location>
</feature>
<dbReference type="SUPFAM" id="SSF54928">
    <property type="entry name" value="RNA-binding domain, RBD"/>
    <property type="match status" value="2"/>
</dbReference>
<name>A0A504Z0V7_FASGI</name>
<feature type="compositionally biased region" description="Polar residues" evidence="4">
    <location>
        <begin position="183"/>
        <end position="192"/>
    </location>
</feature>
<protein>
    <submittedName>
        <fullName evidence="6">Squamous cell carcinoma antigen recognized by T-cells 3</fullName>
    </submittedName>
</protein>
<feature type="region of interest" description="Disordered" evidence="4">
    <location>
        <begin position="173"/>
        <end position="273"/>
    </location>
</feature>
<evidence type="ECO:0000313" key="7">
    <source>
        <dbReference type="Proteomes" id="UP000316759"/>
    </source>
</evidence>
<evidence type="ECO:0000256" key="1">
    <source>
        <dbReference type="ARBA" id="ARBA00022737"/>
    </source>
</evidence>
<dbReference type="InterPro" id="IPR000504">
    <property type="entry name" value="RRM_dom"/>
</dbReference>
<dbReference type="AlphaFoldDB" id="A0A504Z0V7"/>
<dbReference type="STRING" id="46835.A0A504Z0V7"/>
<dbReference type="Pfam" id="PF00076">
    <property type="entry name" value="RRM_1"/>
    <property type="match status" value="2"/>
</dbReference>
<evidence type="ECO:0000313" key="6">
    <source>
        <dbReference type="EMBL" id="TPP66366.1"/>
    </source>
</evidence>
<dbReference type="PANTHER" id="PTHR23236:SF119">
    <property type="entry name" value="NUCLEAR RNA-BINDING PROTEIN SART-3"/>
    <property type="match status" value="1"/>
</dbReference>
<dbReference type="PANTHER" id="PTHR23236">
    <property type="entry name" value="EUKARYOTIC TRANSLATION INITIATION FACTOR 4B/4H"/>
    <property type="match status" value="1"/>
</dbReference>
<feature type="compositionally biased region" description="Low complexity" evidence="4">
    <location>
        <begin position="241"/>
        <end position="259"/>
    </location>
</feature>
<dbReference type="OrthoDB" id="6770331at2759"/>
<dbReference type="EMBL" id="SUNJ01001975">
    <property type="protein sequence ID" value="TPP66366.1"/>
    <property type="molecule type" value="Genomic_DNA"/>
</dbReference>
<feature type="domain" description="RRM" evidence="5">
    <location>
        <begin position="274"/>
        <end position="344"/>
    </location>
</feature>
<comment type="caution">
    <text evidence="6">The sequence shown here is derived from an EMBL/GenBank/DDBJ whole genome shotgun (WGS) entry which is preliminary data.</text>
</comment>
<dbReference type="InterPro" id="IPR012677">
    <property type="entry name" value="Nucleotide-bd_a/b_plait_sf"/>
</dbReference>
<dbReference type="GO" id="GO:0003723">
    <property type="term" value="F:RNA binding"/>
    <property type="evidence" value="ECO:0007669"/>
    <property type="project" value="UniProtKB-UniRule"/>
</dbReference>
<keyword evidence="1" id="KW-0677">Repeat</keyword>
<evidence type="ECO:0000256" key="3">
    <source>
        <dbReference type="PROSITE-ProRule" id="PRU00176"/>
    </source>
</evidence>
<feature type="compositionally biased region" description="Polar residues" evidence="4">
    <location>
        <begin position="469"/>
        <end position="497"/>
    </location>
</feature>
<feature type="compositionally biased region" description="Basic and acidic residues" evidence="4">
    <location>
        <begin position="261"/>
        <end position="273"/>
    </location>
</feature>
<dbReference type="InterPro" id="IPR011990">
    <property type="entry name" value="TPR-like_helical_dom_sf"/>
</dbReference>